<organism evidence="2 3">
    <name type="scientific">Vigna unguiculata</name>
    <name type="common">Cowpea</name>
    <dbReference type="NCBI Taxonomy" id="3917"/>
    <lineage>
        <taxon>Eukaryota</taxon>
        <taxon>Viridiplantae</taxon>
        <taxon>Streptophyta</taxon>
        <taxon>Embryophyta</taxon>
        <taxon>Tracheophyta</taxon>
        <taxon>Spermatophyta</taxon>
        <taxon>Magnoliopsida</taxon>
        <taxon>eudicotyledons</taxon>
        <taxon>Gunneridae</taxon>
        <taxon>Pentapetalae</taxon>
        <taxon>rosids</taxon>
        <taxon>fabids</taxon>
        <taxon>Fabales</taxon>
        <taxon>Fabaceae</taxon>
        <taxon>Papilionoideae</taxon>
        <taxon>50 kb inversion clade</taxon>
        <taxon>NPAAA clade</taxon>
        <taxon>indigoferoid/millettioid clade</taxon>
        <taxon>Phaseoleae</taxon>
        <taxon>Vigna</taxon>
    </lineage>
</organism>
<dbReference type="PANTHER" id="PTHR26312:SF217">
    <property type="entry name" value="N-ACETYLGLUCOSAMINE TRANSFERASE, OGT PROTEIN, PUTATIVE-RELATED"/>
    <property type="match status" value="1"/>
</dbReference>
<dbReference type="EMBL" id="CP039353">
    <property type="protein sequence ID" value="QCE07694.1"/>
    <property type="molecule type" value="Genomic_DNA"/>
</dbReference>
<keyword evidence="1" id="KW-0802">TPR repeat</keyword>
<evidence type="ECO:0000256" key="1">
    <source>
        <dbReference type="PROSITE-ProRule" id="PRU00339"/>
    </source>
</evidence>
<dbReference type="PANTHER" id="PTHR26312">
    <property type="entry name" value="TETRATRICOPEPTIDE REPEAT PROTEIN 5"/>
    <property type="match status" value="1"/>
</dbReference>
<dbReference type="Proteomes" id="UP000501690">
    <property type="component" value="Linkage Group LG9"/>
</dbReference>
<accession>A0A4D6N4A6</accession>
<dbReference type="AlphaFoldDB" id="A0A4D6N4A6"/>
<dbReference type="InterPro" id="IPR011990">
    <property type="entry name" value="TPR-like_helical_dom_sf"/>
</dbReference>
<dbReference type="GO" id="GO:0006396">
    <property type="term" value="P:RNA processing"/>
    <property type="evidence" value="ECO:0007669"/>
    <property type="project" value="InterPro"/>
</dbReference>
<keyword evidence="3" id="KW-1185">Reference proteome</keyword>
<sequence length="394" mass="44476">MDGSKSVMEDDFESTTLHSAPSFAIYNNPDGDDGITQDEILKKTVLFGDTLEVTGSGEFSFENKKMDLIEEGENENDWSNGIQNLSIEEEDVEPASPPMYLASGLGVDADAGFDKLMDGDIFNPNLQESEDLEGYYKRMIDEYPCHPLLLKKYAQLLQSNGDLQEAEEYFLRATMADPNDSETLTQYAKLTWENHRDKDTALVYFERAVQAAPQDSHVLAAYASFLWKVEDFEDEDGKHEIQSEMKNQETELLKPSKETSDPISQLSVLSSRQEIDAAQITAANSGDESNFEDYLKKMIAENPNNPLFLKKYAQFLLQSKRDHQEAEDYYSRAIVADPSDGEIISEYAKLVWELHHDEEKASFLFEQAVQATPGDSNVLAAYTSFLWETDDGES</sequence>
<protein>
    <submittedName>
        <fullName evidence="2">Tetratricopeptide repeat</fullName>
    </submittedName>
</protein>
<dbReference type="Pfam" id="PF13428">
    <property type="entry name" value="TPR_14"/>
    <property type="match status" value="1"/>
</dbReference>
<proteinExistence type="predicted"/>
<dbReference type="InterPro" id="IPR019734">
    <property type="entry name" value="TPR_rpt"/>
</dbReference>
<evidence type="ECO:0000313" key="2">
    <source>
        <dbReference type="EMBL" id="QCE07694.1"/>
    </source>
</evidence>
<dbReference type="PROSITE" id="PS50005">
    <property type="entry name" value="TPR"/>
    <property type="match status" value="1"/>
</dbReference>
<dbReference type="InterPro" id="IPR003107">
    <property type="entry name" value="HAT"/>
</dbReference>
<reference evidence="2 3" key="1">
    <citation type="submission" date="2019-04" db="EMBL/GenBank/DDBJ databases">
        <title>An improved genome assembly and genetic linkage map for asparagus bean, Vigna unguiculata ssp. sesquipedialis.</title>
        <authorList>
            <person name="Xia Q."/>
            <person name="Zhang R."/>
            <person name="Dong Y."/>
        </authorList>
    </citation>
    <scope>NUCLEOTIDE SEQUENCE [LARGE SCALE GENOMIC DNA]</scope>
    <source>
        <tissue evidence="2">Leaf</tissue>
    </source>
</reference>
<feature type="repeat" description="TPR" evidence="1">
    <location>
        <begin position="147"/>
        <end position="180"/>
    </location>
</feature>
<evidence type="ECO:0000313" key="3">
    <source>
        <dbReference type="Proteomes" id="UP000501690"/>
    </source>
</evidence>
<dbReference type="Gene3D" id="1.25.40.10">
    <property type="entry name" value="Tetratricopeptide repeat domain"/>
    <property type="match status" value="2"/>
</dbReference>
<name>A0A4D6N4A6_VIGUN</name>
<gene>
    <name evidence="2" type="ORF">DEO72_LG9g2714</name>
</gene>
<dbReference type="SUPFAM" id="SSF48452">
    <property type="entry name" value="TPR-like"/>
    <property type="match status" value="2"/>
</dbReference>
<dbReference type="SMART" id="SM00386">
    <property type="entry name" value="HAT"/>
    <property type="match status" value="6"/>
</dbReference>
<dbReference type="Pfam" id="PF13432">
    <property type="entry name" value="TPR_16"/>
    <property type="match status" value="1"/>
</dbReference>